<feature type="region of interest" description="Disordered" evidence="1">
    <location>
        <begin position="141"/>
        <end position="182"/>
    </location>
</feature>
<evidence type="ECO:0000313" key="3">
    <source>
        <dbReference type="EMBL" id="KAK1945424.1"/>
    </source>
</evidence>
<evidence type="ECO:0000256" key="1">
    <source>
        <dbReference type="SAM" id="MobiDB-lite"/>
    </source>
</evidence>
<accession>A0AAD9GVN0</accession>
<comment type="caution">
    <text evidence="3">The sequence shown here is derived from an EMBL/GenBank/DDBJ whole genome shotgun (WGS) entry which is preliminary data.</text>
</comment>
<feature type="compositionally biased region" description="Polar residues" evidence="1">
    <location>
        <begin position="141"/>
        <end position="151"/>
    </location>
</feature>
<proteinExistence type="predicted"/>
<sequence>MSVRRLVHLFENRVVPRDIPFRITVTSRVDVRSLIAKYDAWSPFTDDHDQPLDVVRPLQTATQELHATAPTESATPAIAPATPATISDRMDMRSLIHIETATIFDRGDVRSRFQLSSARSPLADDHDQPFANNQEQPLANNQEQPLANNPNRPLGQVRPLQPLTSQRHVPVPTEPVTQGTAEPVMDTATTKLTTSNVPLVLPIETSTERMREAITTVKAAEQRQVQATTPSQKLVPTALRIPTAIRIPTAVPLVAATFPPATPAEAPHTAARPHPTACPRRLKTATSRLFSYENDPKFLKRRADAKLRRAAAATKSSSPSWGI</sequence>
<keyword evidence="4" id="KW-1185">Reference proteome</keyword>
<dbReference type="Proteomes" id="UP001259832">
    <property type="component" value="Unassembled WGS sequence"/>
</dbReference>
<name>A0AAD9GVN0_9STRA</name>
<dbReference type="AlphaFoldDB" id="A0AAD9GVN0"/>
<evidence type="ECO:0000313" key="4">
    <source>
        <dbReference type="Proteomes" id="UP001259832"/>
    </source>
</evidence>
<dbReference type="EMBL" id="JASMQC010000004">
    <property type="protein sequence ID" value="KAK1945424.1"/>
    <property type="molecule type" value="Genomic_DNA"/>
</dbReference>
<gene>
    <name evidence="2" type="ORF">P3T76_002470</name>
    <name evidence="3" type="ORF">P3T76_002472</name>
</gene>
<evidence type="ECO:0000313" key="2">
    <source>
        <dbReference type="EMBL" id="KAK1945422.1"/>
    </source>
</evidence>
<dbReference type="EMBL" id="JASMQC010000004">
    <property type="protein sequence ID" value="KAK1945422.1"/>
    <property type="molecule type" value="Genomic_DNA"/>
</dbReference>
<protein>
    <submittedName>
        <fullName evidence="3">Uncharacterized protein</fullName>
    </submittedName>
</protein>
<reference evidence="3" key="1">
    <citation type="submission" date="2023-08" db="EMBL/GenBank/DDBJ databases">
        <title>Reference Genome Resource for the Citrus Pathogen Phytophthora citrophthora.</title>
        <authorList>
            <person name="Moller H."/>
            <person name="Coetzee B."/>
            <person name="Rose L.J."/>
            <person name="Van Niekerk J.M."/>
        </authorList>
    </citation>
    <scope>NUCLEOTIDE SEQUENCE</scope>
    <source>
        <strain evidence="3">STE-U-9442</strain>
    </source>
</reference>
<organism evidence="3 4">
    <name type="scientific">Phytophthora citrophthora</name>
    <dbReference type="NCBI Taxonomy" id="4793"/>
    <lineage>
        <taxon>Eukaryota</taxon>
        <taxon>Sar</taxon>
        <taxon>Stramenopiles</taxon>
        <taxon>Oomycota</taxon>
        <taxon>Peronosporomycetes</taxon>
        <taxon>Peronosporales</taxon>
        <taxon>Peronosporaceae</taxon>
        <taxon>Phytophthora</taxon>
    </lineage>
</organism>